<evidence type="ECO:0000313" key="2">
    <source>
        <dbReference type="Proteomes" id="UP000650628"/>
    </source>
</evidence>
<dbReference type="AlphaFoldDB" id="A0A8J3X9P9"/>
<dbReference type="SUPFAM" id="SSF53474">
    <property type="entry name" value="alpha/beta-Hydrolases"/>
    <property type="match status" value="1"/>
</dbReference>
<accession>A0A8J3X9P9</accession>
<organism evidence="1 2">
    <name type="scientific">Planotetraspora mira</name>
    <dbReference type="NCBI Taxonomy" id="58121"/>
    <lineage>
        <taxon>Bacteria</taxon>
        <taxon>Bacillati</taxon>
        <taxon>Actinomycetota</taxon>
        <taxon>Actinomycetes</taxon>
        <taxon>Streptosporangiales</taxon>
        <taxon>Streptosporangiaceae</taxon>
        <taxon>Planotetraspora</taxon>
    </lineage>
</organism>
<reference evidence="1 2" key="1">
    <citation type="submission" date="2021-01" db="EMBL/GenBank/DDBJ databases">
        <title>Whole genome shotgun sequence of Planotetraspora mira NBRC 15435.</title>
        <authorList>
            <person name="Komaki H."/>
            <person name="Tamura T."/>
        </authorList>
    </citation>
    <scope>NUCLEOTIDE SEQUENCE [LARGE SCALE GENOMIC DNA]</scope>
    <source>
        <strain evidence="1 2">NBRC 15435</strain>
    </source>
</reference>
<dbReference type="Gene3D" id="3.40.50.1820">
    <property type="entry name" value="alpha/beta hydrolase"/>
    <property type="match status" value="1"/>
</dbReference>
<dbReference type="InterPro" id="IPR029058">
    <property type="entry name" value="AB_hydrolase_fold"/>
</dbReference>
<gene>
    <name evidence="1" type="ORF">Pmi06nite_60880</name>
</gene>
<evidence type="ECO:0000313" key="1">
    <source>
        <dbReference type="EMBL" id="GII32646.1"/>
    </source>
</evidence>
<comment type="caution">
    <text evidence="1">The sequence shown here is derived from an EMBL/GenBank/DDBJ whole genome shotgun (WGS) entry which is preliminary data.</text>
</comment>
<keyword evidence="2" id="KW-1185">Reference proteome</keyword>
<evidence type="ECO:0008006" key="3">
    <source>
        <dbReference type="Google" id="ProtNLM"/>
    </source>
</evidence>
<dbReference type="Proteomes" id="UP000650628">
    <property type="component" value="Unassembled WGS sequence"/>
</dbReference>
<protein>
    <recommendedName>
        <fullName evidence="3">Alpha/beta hydrolase</fullName>
    </recommendedName>
</protein>
<dbReference type="RefSeq" id="WP_203956539.1">
    <property type="nucleotide sequence ID" value="NZ_BOOO01000036.1"/>
</dbReference>
<proteinExistence type="predicted"/>
<sequence>MGTEHVTALVYVAAFVPGSGEAVGALVANPAAAQEFMATRANATVRVVEGASHMVFVSHPDVMAAFIQRAAAETAS</sequence>
<name>A0A8J3X9P9_9ACTN</name>
<dbReference type="EMBL" id="BOOO01000036">
    <property type="protein sequence ID" value="GII32646.1"/>
    <property type="molecule type" value="Genomic_DNA"/>
</dbReference>